<name>A0AAD4YP94_PRUDU</name>
<dbReference type="AlphaFoldDB" id="A0AAD4YP94"/>
<evidence type="ECO:0000313" key="1">
    <source>
        <dbReference type="EMBL" id="KAI5316491.1"/>
    </source>
</evidence>
<organism evidence="1 2">
    <name type="scientific">Prunus dulcis</name>
    <name type="common">Almond</name>
    <name type="synonym">Amygdalus dulcis</name>
    <dbReference type="NCBI Taxonomy" id="3755"/>
    <lineage>
        <taxon>Eukaryota</taxon>
        <taxon>Viridiplantae</taxon>
        <taxon>Streptophyta</taxon>
        <taxon>Embryophyta</taxon>
        <taxon>Tracheophyta</taxon>
        <taxon>Spermatophyta</taxon>
        <taxon>Magnoliopsida</taxon>
        <taxon>eudicotyledons</taxon>
        <taxon>Gunneridae</taxon>
        <taxon>Pentapetalae</taxon>
        <taxon>rosids</taxon>
        <taxon>fabids</taxon>
        <taxon>Rosales</taxon>
        <taxon>Rosaceae</taxon>
        <taxon>Amygdaloideae</taxon>
        <taxon>Amygdaleae</taxon>
        <taxon>Prunus</taxon>
    </lineage>
</organism>
<evidence type="ECO:0000313" key="2">
    <source>
        <dbReference type="Proteomes" id="UP001054821"/>
    </source>
</evidence>
<dbReference type="Proteomes" id="UP001054821">
    <property type="component" value="Chromosome 7"/>
</dbReference>
<reference evidence="1 2" key="1">
    <citation type="journal article" date="2022" name="G3 (Bethesda)">
        <title>Whole-genome sequence and methylome profiling of the almond [Prunus dulcis (Mill.) D.A. Webb] cultivar 'Nonpareil'.</title>
        <authorList>
            <person name="D'Amico-Willman K.M."/>
            <person name="Ouma W.Z."/>
            <person name="Meulia T."/>
            <person name="Sideli G.M."/>
            <person name="Gradziel T.M."/>
            <person name="Fresnedo-Ramirez J."/>
        </authorList>
    </citation>
    <scope>NUCLEOTIDE SEQUENCE [LARGE SCALE GENOMIC DNA]</scope>
    <source>
        <strain evidence="1">Clone GOH B32 T37-40</strain>
    </source>
</reference>
<protein>
    <submittedName>
        <fullName evidence="1">Uncharacterized protein</fullName>
    </submittedName>
</protein>
<sequence>MDILFAQIQADLHSNGTLRQSNALLQAFQQSATDRDISVIAKFVVKEIVTLPVPAFCKKLALDLIRSTRLTADSGTSSALEFKMGTTIATSPI</sequence>
<dbReference type="InterPro" id="IPR037501">
    <property type="entry name" value="TPLATE"/>
</dbReference>
<dbReference type="PANTHER" id="PTHR36029">
    <property type="entry name" value="TSET COMPLEX MEMBER TSTA"/>
    <property type="match status" value="1"/>
</dbReference>
<gene>
    <name evidence="1" type="ORF">L3X38_036198</name>
</gene>
<keyword evidence="2" id="KW-1185">Reference proteome</keyword>
<dbReference type="GO" id="GO:0006897">
    <property type="term" value="P:endocytosis"/>
    <property type="evidence" value="ECO:0007669"/>
    <property type="project" value="InterPro"/>
</dbReference>
<dbReference type="PANTHER" id="PTHR36029:SF1">
    <property type="entry name" value="PROTEIN TPLATE"/>
    <property type="match status" value="1"/>
</dbReference>
<comment type="caution">
    <text evidence="1">The sequence shown here is derived from an EMBL/GenBank/DDBJ whole genome shotgun (WGS) entry which is preliminary data.</text>
</comment>
<dbReference type="EMBL" id="JAJFAZ020000007">
    <property type="protein sequence ID" value="KAI5316491.1"/>
    <property type="molecule type" value="Genomic_DNA"/>
</dbReference>
<accession>A0AAD4YP94</accession>
<proteinExistence type="predicted"/>